<dbReference type="InterPro" id="IPR037066">
    <property type="entry name" value="Plug_dom_sf"/>
</dbReference>
<dbReference type="PROSITE" id="PS52016">
    <property type="entry name" value="TONB_DEPENDENT_REC_3"/>
    <property type="match status" value="1"/>
</dbReference>
<proteinExistence type="inferred from homology"/>
<dbReference type="Pfam" id="PF07715">
    <property type="entry name" value="Plug"/>
    <property type="match status" value="1"/>
</dbReference>
<evidence type="ECO:0000259" key="3">
    <source>
        <dbReference type="Pfam" id="PF07715"/>
    </source>
</evidence>
<dbReference type="InterPro" id="IPR039426">
    <property type="entry name" value="TonB-dep_rcpt-like"/>
</dbReference>
<dbReference type="GO" id="GO:0009279">
    <property type="term" value="C:cell outer membrane"/>
    <property type="evidence" value="ECO:0007669"/>
    <property type="project" value="UniProtKB-SubCell"/>
</dbReference>
<keyword evidence="1" id="KW-0472">Membrane</keyword>
<keyword evidence="1" id="KW-0813">Transport</keyword>
<sequence>MKIASLRHAGSLAALLAAGLLSVSFDTASTPVYLLQRVVEFYRSSQPEVSYLHLDQDAYAAGETLWFKAYLLDARAHQPDSLSKVLYVDVVAPDRQVLFKRTLALTDGQAAGDIVLPDTLTSGVYTLRAYTSWMRNNDEGLFFTRRIPIWQASAPSWGDDTPASRRALLAVRANRAIKAAAKPDVQFFPEGGELVAGLATLVGVKATDASGHGLAVQGSIFDGTRREVARFSTPALGMTSINLTPQAGQKYRAEVELPDGSTVGYQLPTVQATGWGLNVREIGDEFRVFVRRAGGTTPEPLQLVAHVRSKAVYAADGRVGPGETFFAAIPKSQAPAGVLHITLFDGTSTPQAERLVFVPETRPLQVRLRPDKATYGPRQLVNLEVEVTTADGRPAPAELSLAVANTAGLPAGAGDATTVRAHLLLTSELRGYVENPAYYLQPRTPQIQQALDNLLLTQGWSRFTWQQVLAPVSPAAEYLHPLERSLTLSGQLMRLNNKPVPAGELSIMFGTDLNVVQLKADAEGRFLLTGFEGLDTTHVVVQGLTPKGNSQTQVRINELWPAPAERWRPLAPLPPAEVTAPAVVAYGQRSRRQQLLEQQFRPDATSGIVLRNVDIKGKRTPVRSPFSLPPGRTQVLKASDLPSVASYRNVFEMLQSRFAGVEVYPSGNSYAVVMRGVTGLGGSVPPVFVLDGVLLTDSDILLSVSPITVDRIEVLKGPPPPMYAGSLGGMKSGVVAIFTKQGISDNPNSNTPGAIARRLPAYHRAREFYAPRYDTNRQPDKPDPRATTLYWQPRLTVPASGRARVSFYTADQAGAFRASVEGVSLAGQPATAEAALSVAAQP</sequence>
<comment type="similarity">
    <text evidence="1">Belongs to the TonB-dependent receptor family.</text>
</comment>
<dbReference type="SUPFAM" id="SSF56935">
    <property type="entry name" value="Porins"/>
    <property type="match status" value="1"/>
</dbReference>
<keyword evidence="2" id="KW-0732">Signal</keyword>
<dbReference type="STRING" id="651662.SAMN04488069_103369"/>
<organism evidence="4 5">
    <name type="scientific">Hymenobacter psychrophilus</name>
    <dbReference type="NCBI Taxonomy" id="651662"/>
    <lineage>
        <taxon>Bacteria</taxon>
        <taxon>Pseudomonadati</taxon>
        <taxon>Bacteroidota</taxon>
        <taxon>Cytophagia</taxon>
        <taxon>Cytophagales</taxon>
        <taxon>Hymenobacteraceae</taxon>
        <taxon>Hymenobacter</taxon>
    </lineage>
</organism>
<keyword evidence="1" id="KW-0812">Transmembrane</keyword>
<name>A0A1H3EZ75_9BACT</name>
<evidence type="ECO:0000256" key="2">
    <source>
        <dbReference type="SAM" id="SignalP"/>
    </source>
</evidence>
<keyword evidence="5" id="KW-1185">Reference proteome</keyword>
<comment type="subcellular location">
    <subcellularLocation>
        <location evidence="1">Cell outer membrane</location>
        <topology evidence="1">Multi-pass membrane protein</topology>
    </subcellularLocation>
</comment>
<accession>A0A1H3EZ75</accession>
<dbReference type="EMBL" id="FNOV01000003">
    <property type="protein sequence ID" value="SDX84051.1"/>
    <property type="molecule type" value="Genomic_DNA"/>
</dbReference>
<dbReference type="OrthoDB" id="679547at2"/>
<feature type="signal peptide" evidence="2">
    <location>
        <begin position="1"/>
        <end position="28"/>
    </location>
</feature>
<keyword evidence="1" id="KW-1134">Transmembrane beta strand</keyword>
<protein>
    <submittedName>
        <fullName evidence="4">MG2 domain-containing protein</fullName>
    </submittedName>
</protein>
<dbReference type="Gene3D" id="2.170.130.10">
    <property type="entry name" value="TonB-dependent receptor, plug domain"/>
    <property type="match status" value="1"/>
</dbReference>
<dbReference type="InterPro" id="IPR012910">
    <property type="entry name" value="Plug_dom"/>
</dbReference>
<evidence type="ECO:0000313" key="4">
    <source>
        <dbReference type="EMBL" id="SDX84051.1"/>
    </source>
</evidence>
<dbReference type="AlphaFoldDB" id="A0A1H3EZ75"/>
<dbReference type="Gene3D" id="2.60.40.1930">
    <property type="match status" value="1"/>
</dbReference>
<dbReference type="RefSeq" id="WP_092738672.1">
    <property type="nucleotide sequence ID" value="NZ_FNOV01000003.1"/>
</dbReference>
<evidence type="ECO:0000256" key="1">
    <source>
        <dbReference type="PROSITE-ProRule" id="PRU01360"/>
    </source>
</evidence>
<dbReference type="Proteomes" id="UP000199249">
    <property type="component" value="Unassembled WGS sequence"/>
</dbReference>
<keyword evidence="1" id="KW-0998">Cell outer membrane</keyword>
<feature type="chain" id="PRO_5011586978" evidence="2">
    <location>
        <begin position="29"/>
        <end position="842"/>
    </location>
</feature>
<evidence type="ECO:0000313" key="5">
    <source>
        <dbReference type="Proteomes" id="UP000199249"/>
    </source>
</evidence>
<reference evidence="5" key="1">
    <citation type="submission" date="2016-10" db="EMBL/GenBank/DDBJ databases">
        <authorList>
            <person name="Varghese N."/>
            <person name="Submissions S."/>
        </authorList>
    </citation>
    <scope>NUCLEOTIDE SEQUENCE [LARGE SCALE GENOMIC DNA]</scope>
    <source>
        <strain evidence="5">CGMCC 1.8975</strain>
    </source>
</reference>
<gene>
    <name evidence="4" type="ORF">SAMN04488069_103369</name>
</gene>
<feature type="domain" description="TonB-dependent receptor plug" evidence="3">
    <location>
        <begin position="630"/>
        <end position="729"/>
    </location>
</feature>